<feature type="transmembrane region" description="Helical" evidence="5">
    <location>
        <begin position="37"/>
        <end position="54"/>
    </location>
</feature>
<reference evidence="7 8" key="1">
    <citation type="submission" date="2019-12" db="EMBL/GenBank/DDBJ databases">
        <title>Isolation and characterization of three novel carbon monoxide-oxidizing members of Halobacteria from salione crusts and soils.</title>
        <authorList>
            <person name="Myers M.R."/>
            <person name="King G.M."/>
        </authorList>
    </citation>
    <scope>NUCLEOTIDE SEQUENCE [LARGE SCALE GENOMIC DNA]</scope>
    <source>
        <strain evidence="7 8">WSH3</strain>
    </source>
</reference>
<keyword evidence="2 5" id="KW-0812">Transmembrane</keyword>
<dbReference type="InterPro" id="IPR050638">
    <property type="entry name" value="AA-Vitamin_Transporters"/>
</dbReference>
<accession>A0A6B0T062</accession>
<feature type="transmembrane region" description="Helical" evidence="5">
    <location>
        <begin position="122"/>
        <end position="139"/>
    </location>
</feature>
<feature type="transmembrane region" description="Helical" evidence="5">
    <location>
        <begin position="246"/>
        <end position="265"/>
    </location>
</feature>
<keyword evidence="3 5" id="KW-1133">Transmembrane helix</keyword>
<evidence type="ECO:0000256" key="5">
    <source>
        <dbReference type="SAM" id="Phobius"/>
    </source>
</evidence>
<feature type="domain" description="EamA" evidence="6">
    <location>
        <begin position="7"/>
        <end position="138"/>
    </location>
</feature>
<evidence type="ECO:0000313" key="7">
    <source>
        <dbReference type="EMBL" id="MXR50617.1"/>
    </source>
</evidence>
<feature type="transmembrane region" description="Helical" evidence="5">
    <location>
        <begin position="66"/>
        <end position="87"/>
    </location>
</feature>
<dbReference type="GO" id="GO:0016020">
    <property type="term" value="C:membrane"/>
    <property type="evidence" value="ECO:0007669"/>
    <property type="project" value="UniProtKB-SubCell"/>
</dbReference>
<keyword evidence="8" id="KW-1185">Reference proteome</keyword>
<proteinExistence type="predicted"/>
<feature type="transmembrane region" description="Helical" evidence="5">
    <location>
        <begin position="215"/>
        <end position="234"/>
    </location>
</feature>
<feature type="transmembrane region" description="Helical" evidence="5">
    <location>
        <begin position="271"/>
        <end position="287"/>
    </location>
</feature>
<gene>
    <name evidence="7" type="ORF">GRX03_03200</name>
</gene>
<keyword evidence="4 5" id="KW-0472">Membrane</keyword>
<comment type="subcellular location">
    <subcellularLocation>
        <location evidence="1">Membrane</location>
        <topology evidence="1">Multi-pass membrane protein</topology>
    </subcellularLocation>
</comment>
<feature type="transmembrane region" description="Helical" evidence="5">
    <location>
        <begin position="183"/>
        <end position="203"/>
    </location>
</feature>
<name>A0A6B0T062_9EURY</name>
<evidence type="ECO:0000256" key="1">
    <source>
        <dbReference type="ARBA" id="ARBA00004141"/>
    </source>
</evidence>
<dbReference type="Proteomes" id="UP000466535">
    <property type="component" value="Unassembled WGS sequence"/>
</dbReference>
<organism evidence="7 8">
    <name type="scientific">Halovenus carboxidivorans</name>
    <dbReference type="NCBI Taxonomy" id="2692199"/>
    <lineage>
        <taxon>Archaea</taxon>
        <taxon>Methanobacteriati</taxon>
        <taxon>Methanobacteriota</taxon>
        <taxon>Stenosarchaea group</taxon>
        <taxon>Halobacteria</taxon>
        <taxon>Halobacteriales</taxon>
        <taxon>Haloarculaceae</taxon>
        <taxon>Halovenus</taxon>
    </lineage>
</organism>
<dbReference type="EMBL" id="WUUT01000001">
    <property type="protein sequence ID" value="MXR50617.1"/>
    <property type="molecule type" value="Genomic_DNA"/>
</dbReference>
<sequence length="307" mass="32578">MKYRNAVLFVVLAAAWGSAFTAIRAGLEFFPPVLFAALRYDLAGVIMLGYAVYATDRWRPRDRSEWLVVAVGGVFLIAAYHAFLFVGEQGTTSAAAAVVVSLSPVLTTGFARALLPDERLTTLGLLGLAIGFVGVVVLTDPDPDNLATTRTVSLGLVFLATLSFAFGSVLTRRIEDDLPIETMEAWSMCLGALLMHGLSLRLGERLASAEWTAEGMIALGYLSLVASAAGFLIYFDLLDRLGPIEINLVSYAAPFAAAVTGVVFLAETPTAATAAGFALICCGFALIKREAIQEELQSVRGRGVSGD</sequence>
<dbReference type="PANTHER" id="PTHR32322:SF2">
    <property type="entry name" value="EAMA DOMAIN-CONTAINING PROTEIN"/>
    <property type="match status" value="1"/>
</dbReference>
<evidence type="ECO:0000256" key="4">
    <source>
        <dbReference type="ARBA" id="ARBA00023136"/>
    </source>
</evidence>
<evidence type="ECO:0000256" key="2">
    <source>
        <dbReference type="ARBA" id="ARBA00022692"/>
    </source>
</evidence>
<evidence type="ECO:0000313" key="8">
    <source>
        <dbReference type="Proteomes" id="UP000466535"/>
    </source>
</evidence>
<protein>
    <submittedName>
        <fullName evidence="7">EamA family transporter</fullName>
    </submittedName>
</protein>
<feature type="transmembrane region" description="Helical" evidence="5">
    <location>
        <begin position="151"/>
        <end position="171"/>
    </location>
</feature>
<dbReference type="RefSeq" id="WP_368277920.1">
    <property type="nucleotide sequence ID" value="NZ_WUUT01000001.1"/>
</dbReference>
<dbReference type="Pfam" id="PF00892">
    <property type="entry name" value="EamA"/>
    <property type="match status" value="2"/>
</dbReference>
<evidence type="ECO:0000256" key="3">
    <source>
        <dbReference type="ARBA" id="ARBA00022989"/>
    </source>
</evidence>
<evidence type="ECO:0000259" key="6">
    <source>
        <dbReference type="Pfam" id="PF00892"/>
    </source>
</evidence>
<dbReference type="AlphaFoldDB" id="A0A6B0T062"/>
<dbReference type="InterPro" id="IPR000620">
    <property type="entry name" value="EamA_dom"/>
</dbReference>
<comment type="caution">
    <text evidence="7">The sequence shown here is derived from an EMBL/GenBank/DDBJ whole genome shotgun (WGS) entry which is preliminary data.</text>
</comment>
<feature type="transmembrane region" description="Helical" evidence="5">
    <location>
        <begin position="93"/>
        <end position="115"/>
    </location>
</feature>
<dbReference type="SUPFAM" id="SSF103481">
    <property type="entry name" value="Multidrug resistance efflux transporter EmrE"/>
    <property type="match status" value="2"/>
</dbReference>
<dbReference type="PANTHER" id="PTHR32322">
    <property type="entry name" value="INNER MEMBRANE TRANSPORTER"/>
    <property type="match status" value="1"/>
</dbReference>
<dbReference type="InterPro" id="IPR037185">
    <property type="entry name" value="EmrE-like"/>
</dbReference>
<feature type="domain" description="EamA" evidence="6">
    <location>
        <begin position="155"/>
        <end position="287"/>
    </location>
</feature>